<sequence>MNYGMRGFLLILFAYFQYIRLYLAQIGFISDIYLTIFDPVRMLWEPDRRALPMGGLLVEEVDNTTF</sequence>
<protein>
    <submittedName>
        <fullName evidence="2">Uncharacterized protein</fullName>
    </submittedName>
</protein>
<evidence type="ECO:0000313" key="2">
    <source>
        <dbReference type="EMBL" id="MBB4045329.1"/>
    </source>
</evidence>
<dbReference type="AlphaFoldDB" id="A0A840D3D2"/>
<proteinExistence type="predicted"/>
<keyword evidence="3" id="KW-1185">Reference proteome</keyword>
<keyword evidence="1" id="KW-0812">Transmembrane</keyword>
<accession>A0A840D3D2</accession>
<dbReference type="Proteomes" id="UP000560658">
    <property type="component" value="Unassembled WGS sequence"/>
</dbReference>
<keyword evidence="1" id="KW-1133">Transmembrane helix</keyword>
<dbReference type="EMBL" id="JACIER010000014">
    <property type="protein sequence ID" value="MBB4045329.1"/>
    <property type="molecule type" value="Genomic_DNA"/>
</dbReference>
<evidence type="ECO:0000313" key="3">
    <source>
        <dbReference type="Proteomes" id="UP000560658"/>
    </source>
</evidence>
<evidence type="ECO:0000256" key="1">
    <source>
        <dbReference type="SAM" id="Phobius"/>
    </source>
</evidence>
<comment type="caution">
    <text evidence="2">The sequence shown here is derived from an EMBL/GenBank/DDBJ whole genome shotgun (WGS) entry which is preliminary data.</text>
</comment>
<name>A0A840D3D2_9BACE</name>
<organism evidence="2 3">
    <name type="scientific">Bacteroides reticulotermitis</name>
    <dbReference type="NCBI Taxonomy" id="1133319"/>
    <lineage>
        <taxon>Bacteria</taxon>
        <taxon>Pseudomonadati</taxon>
        <taxon>Bacteroidota</taxon>
        <taxon>Bacteroidia</taxon>
        <taxon>Bacteroidales</taxon>
        <taxon>Bacteroidaceae</taxon>
        <taxon>Bacteroides</taxon>
    </lineage>
</organism>
<keyword evidence="1" id="KW-0472">Membrane</keyword>
<feature type="transmembrane region" description="Helical" evidence="1">
    <location>
        <begin position="7"/>
        <end position="36"/>
    </location>
</feature>
<reference evidence="2" key="1">
    <citation type="submission" date="2020-08" db="EMBL/GenBank/DDBJ databases">
        <title>Genomic Encyclopedia of Type Strains, Phase IV (KMG-IV): sequencing the most valuable type-strain genomes for metagenomic binning, comparative biology and taxonomic classification.</title>
        <authorList>
            <person name="Goeker M."/>
        </authorList>
    </citation>
    <scope>NUCLEOTIDE SEQUENCE [LARGE SCALE GENOMIC DNA]</scope>
    <source>
        <strain evidence="2">DSM 105720</strain>
    </source>
</reference>
<gene>
    <name evidence="2" type="ORF">GGR06_003141</name>
</gene>